<protein>
    <submittedName>
        <fullName evidence="2">Tripartite tricarboxylate transporter substrate binding protein</fullName>
    </submittedName>
</protein>
<gene>
    <name evidence="2" type="ORF">E4O86_03895</name>
</gene>
<dbReference type="Proteomes" id="UP000773614">
    <property type="component" value="Unassembled WGS sequence"/>
</dbReference>
<comment type="similarity">
    <text evidence="1">Belongs to the UPF0065 (bug) family.</text>
</comment>
<keyword evidence="3" id="KW-1185">Reference proteome</keyword>
<dbReference type="PANTHER" id="PTHR42928">
    <property type="entry name" value="TRICARBOXYLATE-BINDING PROTEIN"/>
    <property type="match status" value="1"/>
</dbReference>
<evidence type="ECO:0000256" key="1">
    <source>
        <dbReference type="ARBA" id="ARBA00006987"/>
    </source>
</evidence>
<name>A0A964T1R8_9HYPH</name>
<dbReference type="OrthoDB" id="8970543at2"/>
<dbReference type="InterPro" id="IPR042100">
    <property type="entry name" value="Bug_dom1"/>
</dbReference>
<dbReference type="Pfam" id="PF03401">
    <property type="entry name" value="TctC"/>
    <property type="match status" value="1"/>
</dbReference>
<dbReference type="SUPFAM" id="SSF53850">
    <property type="entry name" value="Periplasmic binding protein-like II"/>
    <property type="match status" value="1"/>
</dbReference>
<evidence type="ECO:0000313" key="2">
    <source>
        <dbReference type="EMBL" id="MYZ46856.1"/>
    </source>
</evidence>
<dbReference type="Gene3D" id="3.40.190.150">
    <property type="entry name" value="Bordetella uptake gene, domain 1"/>
    <property type="match status" value="1"/>
</dbReference>
<dbReference type="Gene3D" id="3.40.190.10">
    <property type="entry name" value="Periplasmic binding protein-like II"/>
    <property type="match status" value="1"/>
</dbReference>
<proteinExistence type="inferred from homology"/>
<evidence type="ECO:0000313" key="3">
    <source>
        <dbReference type="Proteomes" id="UP000773614"/>
    </source>
</evidence>
<dbReference type="CDD" id="cd07012">
    <property type="entry name" value="PBP2_Bug_TTT"/>
    <property type="match status" value="1"/>
</dbReference>
<dbReference type="PIRSF" id="PIRSF017082">
    <property type="entry name" value="YflP"/>
    <property type="match status" value="1"/>
</dbReference>
<comment type="caution">
    <text evidence="2">The sequence shown here is derived from an EMBL/GenBank/DDBJ whole genome shotgun (WGS) entry which is preliminary data.</text>
</comment>
<dbReference type="InterPro" id="IPR005064">
    <property type="entry name" value="BUG"/>
</dbReference>
<dbReference type="PANTHER" id="PTHR42928:SF5">
    <property type="entry name" value="BLR1237 PROTEIN"/>
    <property type="match status" value="1"/>
</dbReference>
<sequence>MRSRYLLAAVVSAAFAFGNITPGAAQSYPEKPVRIIIGFSAGGGTDIYSRLLGDNLSKILDQNFIVENMPGAATKIAAEAVARAPADGYTLFFTGATALVSNPHLYEKISYSADDFAPISLVATTPYTVMVGAKFPAQTFDDLIKLAKERPASIKVGSLGVGSGPYLVGKAVEQAFGLQFVEVPYKGSADAGLDLAAGRLDVYPDGMTGSLMMHKNGNGKIVAVMDDKRSPSVPDVPSIAELGHPELALINWFALVAPAGTPKEIIDKLNKATVEAVKMNNFSECLLENGVIAQSSTPEELGERIKSGSVTWRKLIESLHLKLRD</sequence>
<accession>A0A964T1R8</accession>
<reference evidence="2" key="1">
    <citation type="submission" date="2019-03" db="EMBL/GenBank/DDBJ databases">
        <title>Afifella sp. nov., isolated from activated sludge.</title>
        <authorList>
            <person name="Li Q."/>
            <person name="Liu Y."/>
        </authorList>
    </citation>
    <scope>NUCLEOTIDE SEQUENCE</scope>
    <source>
        <strain evidence="2">L72</strain>
    </source>
</reference>
<dbReference type="AlphaFoldDB" id="A0A964T1R8"/>
<organism evidence="2 3">
    <name type="scientific">Propylenella binzhouense</name>
    <dbReference type="NCBI Taxonomy" id="2555902"/>
    <lineage>
        <taxon>Bacteria</taxon>
        <taxon>Pseudomonadati</taxon>
        <taxon>Pseudomonadota</taxon>
        <taxon>Alphaproteobacteria</taxon>
        <taxon>Hyphomicrobiales</taxon>
        <taxon>Propylenellaceae</taxon>
        <taxon>Propylenella</taxon>
    </lineage>
</organism>
<dbReference type="EMBL" id="SPKJ01000007">
    <property type="protein sequence ID" value="MYZ46856.1"/>
    <property type="molecule type" value="Genomic_DNA"/>
</dbReference>